<reference evidence="2 3" key="1">
    <citation type="journal article" date="2014" name="PLoS ONE">
        <title>Identification and Characterization of a New Erythromycin Biosynthetic Gene Cluster in Actinopolyspora erythraea YIM90600, a Novel Erythronolide-Producing Halophilic Actinomycete Isolated from Salt Field.</title>
        <authorList>
            <person name="Chen D."/>
            <person name="Feng J."/>
            <person name="Huang L."/>
            <person name="Zhang Q."/>
            <person name="Wu J."/>
            <person name="Zhu X."/>
            <person name="Duan Y."/>
            <person name="Xu Z."/>
        </authorList>
    </citation>
    <scope>NUCLEOTIDE SEQUENCE [LARGE SCALE GENOMIC DNA]</scope>
    <source>
        <strain evidence="2 3">YIM90600</strain>
    </source>
</reference>
<name>A0A099D4Y8_9ACTN</name>
<dbReference type="HOGENOM" id="CLU_2911990_0_0_11"/>
<dbReference type="RefSeq" id="WP_043575589.1">
    <property type="nucleotide sequence ID" value="NZ_CP022752.1"/>
</dbReference>
<dbReference type="AlphaFoldDB" id="A0A099D4Y8"/>
<proteinExistence type="predicted"/>
<evidence type="ECO:0000313" key="3">
    <source>
        <dbReference type="Proteomes" id="UP000029737"/>
    </source>
</evidence>
<dbReference type="KEGG" id="aey:CDG81_03940"/>
<dbReference type="Proteomes" id="UP000215043">
    <property type="component" value="Chromosome"/>
</dbReference>
<organism evidence="1 4">
    <name type="scientific">Actinopolyspora erythraea</name>
    <dbReference type="NCBI Taxonomy" id="414996"/>
    <lineage>
        <taxon>Bacteria</taxon>
        <taxon>Bacillati</taxon>
        <taxon>Actinomycetota</taxon>
        <taxon>Actinomycetes</taxon>
        <taxon>Actinopolysporales</taxon>
        <taxon>Actinopolysporaceae</taxon>
        <taxon>Actinopolyspora</taxon>
    </lineage>
</organism>
<evidence type="ECO:0000313" key="2">
    <source>
        <dbReference type="EMBL" id="KGI80400.1"/>
    </source>
</evidence>
<evidence type="ECO:0000313" key="1">
    <source>
        <dbReference type="EMBL" id="ASU77602.1"/>
    </source>
</evidence>
<dbReference type="EMBL" id="CP022752">
    <property type="protein sequence ID" value="ASU77602.1"/>
    <property type="molecule type" value="Genomic_DNA"/>
</dbReference>
<protein>
    <submittedName>
        <fullName evidence="1">Uncharacterized protein</fullName>
    </submittedName>
</protein>
<accession>A0A099D4Y8</accession>
<dbReference type="EMBL" id="JPMV01000032">
    <property type="protein sequence ID" value="KGI80400.1"/>
    <property type="molecule type" value="Genomic_DNA"/>
</dbReference>
<evidence type="ECO:0000313" key="4">
    <source>
        <dbReference type="Proteomes" id="UP000215043"/>
    </source>
</evidence>
<reference evidence="1 4" key="2">
    <citation type="submission" date="2017-08" db="EMBL/GenBank/DDBJ databases">
        <title>The complete genome sequence of moderately halophilic actinomycete Actinopolyspora erythraea YIM 90600, the producer of novel erythromycin, novel actinopolysporins A-C and tubercidin.</title>
        <authorList>
            <person name="Yin M."/>
            <person name="Tang S."/>
        </authorList>
    </citation>
    <scope>NUCLEOTIDE SEQUENCE [LARGE SCALE GENOMIC DNA]</scope>
    <source>
        <strain evidence="1 4">YIM 90600</strain>
    </source>
</reference>
<dbReference type="Proteomes" id="UP000029737">
    <property type="component" value="Unassembled WGS sequence"/>
</dbReference>
<sequence>MILNAAVANEEFKSAEQGELVQELVERLLTTDYSSWESWLYARETFINPAEVDEDWLTLTK</sequence>
<gene>
    <name evidence="1" type="ORF">CDG81_03940</name>
    <name evidence="2" type="ORF">IL38_17010</name>
</gene>
<keyword evidence="3" id="KW-1185">Reference proteome</keyword>